<dbReference type="EMBL" id="SRMF01000004">
    <property type="protein sequence ID" value="TGG92814.1"/>
    <property type="molecule type" value="Genomic_DNA"/>
</dbReference>
<comment type="caution">
    <text evidence="1">The sequence shown here is derived from an EMBL/GenBank/DDBJ whole genome shotgun (WGS) entry which is preliminary data.</text>
</comment>
<keyword evidence="2" id="KW-1185">Reference proteome</keyword>
<gene>
    <name evidence="1" type="ORF">E4656_11845</name>
</gene>
<dbReference type="RefSeq" id="WP_135483486.1">
    <property type="nucleotide sequence ID" value="NZ_SRMF01000004.1"/>
</dbReference>
<organism evidence="1 2">
    <name type="scientific">Natronospirillum operosum</name>
    <dbReference type="NCBI Taxonomy" id="2759953"/>
    <lineage>
        <taxon>Bacteria</taxon>
        <taxon>Pseudomonadati</taxon>
        <taxon>Pseudomonadota</taxon>
        <taxon>Gammaproteobacteria</taxon>
        <taxon>Oceanospirillales</taxon>
        <taxon>Natronospirillaceae</taxon>
        <taxon>Natronospirillum</taxon>
    </lineage>
</organism>
<proteinExistence type="predicted"/>
<reference evidence="1 2" key="1">
    <citation type="submission" date="2019-04" db="EMBL/GenBank/DDBJ databases">
        <title>Natronospirillum operosus gen. nov., sp. nov., a haloalkaliphilic satellite isolated from decaying biomass of laboratory culture of cyanobacterium Geitlerinema sp. and proposal of Natronospirillaceae fam. nov. and Saccharospirillaceae fam. nov.</title>
        <authorList>
            <person name="Kevbrin V."/>
            <person name="Boltyanskaya Y."/>
            <person name="Koziaeva V."/>
            <person name="Grouzdev D.S."/>
            <person name="Park M."/>
            <person name="Cho J."/>
        </authorList>
    </citation>
    <scope>NUCLEOTIDE SEQUENCE [LARGE SCALE GENOMIC DNA]</scope>
    <source>
        <strain evidence="1 2">G-116</strain>
    </source>
</reference>
<dbReference type="AlphaFoldDB" id="A0A4Z0WD00"/>
<evidence type="ECO:0000313" key="2">
    <source>
        <dbReference type="Proteomes" id="UP000297475"/>
    </source>
</evidence>
<evidence type="ECO:0000313" key="1">
    <source>
        <dbReference type="EMBL" id="TGG92814.1"/>
    </source>
</evidence>
<name>A0A4Z0WD00_9GAMM</name>
<protein>
    <submittedName>
        <fullName evidence="1">Uncharacterized protein</fullName>
    </submittedName>
</protein>
<accession>A0A4Z0WD00</accession>
<sequence length="66" mass="7632">MAQTTGDSVQQHLITTATDFIQTIEEQGFSTPFVQHCVFRQKLRQRPIQSIVSKHLCLILQRCRFA</sequence>
<dbReference type="Proteomes" id="UP000297475">
    <property type="component" value="Unassembled WGS sequence"/>
</dbReference>